<gene>
    <name evidence="2" type="ORF">ABZ921_19445</name>
</gene>
<evidence type="ECO:0000313" key="3">
    <source>
        <dbReference type="Proteomes" id="UP001551176"/>
    </source>
</evidence>
<organism evidence="2 3">
    <name type="scientific">Streptomyces atriruber</name>
    <dbReference type="NCBI Taxonomy" id="545121"/>
    <lineage>
        <taxon>Bacteria</taxon>
        <taxon>Bacillati</taxon>
        <taxon>Actinomycetota</taxon>
        <taxon>Actinomycetes</taxon>
        <taxon>Kitasatosporales</taxon>
        <taxon>Streptomycetaceae</taxon>
        <taxon>Streptomyces</taxon>
    </lineage>
</organism>
<protein>
    <recommendedName>
        <fullName evidence="4">Scaffolding protein</fullName>
    </recommendedName>
</protein>
<feature type="region of interest" description="Disordered" evidence="1">
    <location>
        <begin position="1"/>
        <end position="94"/>
    </location>
</feature>
<feature type="compositionally biased region" description="Low complexity" evidence="1">
    <location>
        <begin position="71"/>
        <end position="88"/>
    </location>
</feature>
<proteinExistence type="predicted"/>
<feature type="compositionally biased region" description="Low complexity" evidence="1">
    <location>
        <begin position="201"/>
        <end position="212"/>
    </location>
</feature>
<evidence type="ECO:0008006" key="4">
    <source>
        <dbReference type="Google" id="ProtNLM"/>
    </source>
</evidence>
<evidence type="ECO:0000313" key="2">
    <source>
        <dbReference type="EMBL" id="MEU6822807.1"/>
    </source>
</evidence>
<dbReference type="Proteomes" id="UP001551176">
    <property type="component" value="Unassembled WGS sequence"/>
</dbReference>
<feature type="compositionally biased region" description="Pro residues" evidence="1">
    <location>
        <begin position="58"/>
        <end position="70"/>
    </location>
</feature>
<accession>A0ABV3BP86</accession>
<keyword evidence="3" id="KW-1185">Reference proteome</keyword>
<dbReference type="EMBL" id="JBEYXV010000009">
    <property type="protein sequence ID" value="MEU6822807.1"/>
    <property type="molecule type" value="Genomic_DNA"/>
</dbReference>
<feature type="region of interest" description="Disordered" evidence="1">
    <location>
        <begin position="197"/>
        <end position="228"/>
    </location>
</feature>
<name>A0ABV3BP86_9ACTN</name>
<reference evidence="2 3" key="1">
    <citation type="submission" date="2024-06" db="EMBL/GenBank/DDBJ databases">
        <title>The Natural Products Discovery Center: Release of the First 8490 Sequenced Strains for Exploring Actinobacteria Biosynthetic Diversity.</title>
        <authorList>
            <person name="Kalkreuter E."/>
            <person name="Kautsar S.A."/>
            <person name="Yang D."/>
            <person name="Bader C.D."/>
            <person name="Teijaro C.N."/>
            <person name="Fluegel L."/>
            <person name="Davis C.M."/>
            <person name="Simpson J.R."/>
            <person name="Lauterbach L."/>
            <person name="Steele A.D."/>
            <person name="Gui C."/>
            <person name="Meng S."/>
            <person name="Li G."/>
            <person name="Viehrig K."/>
            <person name="Ye F."/>
            <person name="Su P."/>
            <person name="Kiefer A.F."/>
            <person name="Nichols A."/>
            <person name="Cepeda A.J."/>
            <person name="Yan W."/>
            <person name="Fan B."/>
            <person name="Jiang Y."/>
            <person name="Adhikari A."/>
            <person name="Zheng C.-J."/>
            <person name="Schuster L."/>
            <person name="Cowan T.M."/>
            <person name="Smanski M.J."/>
            <person name="Chevrette M.G."/>
            <person name="De Carvalho L.P.S."/>
            <person name="Shen B."/>
        </authorList>
    </citation>
    <scope>NUCLEOTIDE SEQUENCE [LARGE SCALE GENOMIC DNA]</scope>
    <source>
        <strain evidence="2 3">NPDC046838</strain>
    </source>
</reference>
<comment type="caution">
    <text evidence="2">The sequence shown here is derived from an EMBL/GenBank/DDBJ whole genome shotgun (WGS) entry which is preliminary data.</text>
</comment>
<evidence type="ECO:0000256" key="1">
    <source>
        <dbReference type="SAM" id="MobiDB-lite"/>
    </source>
</evidence>
<sequence>MPDTLDVCLPTHPRTGESALGFRRDGRPIWPIKGGSGEAGDPSTSPAPTGEQGANPPSTDPGAPPAPPAADPAAEQQLVAAQQQATEAAEQRDQLQAALDAVNKALNPDGAEAEQDPAKLAAAVADRDKQLGDLSAELRTARVELAAYRAAGEQGARADRLLNSRSFLTAISELDPADETFAATLGAAITTAVEGDPDLYRAAPTGPARGGAEFNGAPTGERRPASLRDAIAARFGA</sequence>
<dbReference type="RefSeq" id="WP_359350490.1">
    <property type="nucleotide sequence ID" value="NZ_JBEYXV010000009.1"/>
</dbReference>